<geneLocation type="plasmid" evidence="2">
    <name>unnamed1</name>
</geneLocation>
<dbReference type="PIRSF" id="PIRSF029766">
    <property type="entry name" value="UCP029766"/>
    <property type="match status" value="1"/>
</dbReference>
<gene>
    <name evidence="2" type="ORF">ABJ384_14830</name>
</gene>
<name>A0AAU7T235_9GAMM</name>
<dbReference type="RefSeq" id="WP_349929866.1">
    <property type="nucleotide sequence ID" value="NZ_CP157982.1"/>
</dbReference>
<keyword evidence="2" id="KW-0614">Plasmid</keyword>
<proteinExistence type="predicted"/>
<evidence type="ECO:0000313" key="2">
    <source>
        <dbReference type="EMBL" id="XBU17250.1"/>
    </source>
</evidence>
<dbReference type="AlphaFoldDB" id="A0AAU7T235"/>
<sequence>MFLMSIGITVQAQCIFVDYRDGSEGILEANKVTDTGDTAAAKIPVGNLHLYNDTIQPLGTKLAEIMVSPMEYKVRNAGSETILWRCAPTTNNMSDVRFLVATNGNALHGGQELVQSIDVGGQTNVYYTGFHGIGIRQTMAGVTLTRTWKTVPVSYDIGTYTGSVSNATQCPSGWYCIRLKHIPNLTAEFFKVAGTPNSGSCGDVENSGNYSCKEPSAYIQLADSLAIGGPVPFSNDVEGQDSRYLLTFLGVNNGFGYTLYNAANLVPAVNTCWATTANTQTVTFPTTSTTHLESGGQVATNFNIQIGCTGNVTAGLNAGQFAVGIQASQASYTQAQALGLVNANQGLTALVSDDYSTNAARAKNVGIFLYKDGGSTLMNFVGQPGSTGSNFPETNAELLSTACSWNNPVIAGTGSGVCYLAINFPHGNNAGWYAFSELTQSSGDKITNIPLRAVLKKLPSAGTVTAGSVYSTAHVLVKMQ</sequence>
<dbReference type="InterPro" id="IPR011228">
    <property type="entry name" value="UCP029766"/>
</dbReference>
<dbReference type="Pfam" id="PF00419">
    <property type="entry name" value="Fimbrial"/>
    <property type="match status" value="1"/>
</dbReference>
<dbReference type="GO" id="GO:0009289">
    <property type="term" value="C:pilus"/>
    <property type="evidence" value="ECO:0007669"/>
    <property type="project" value="InterPro"/>
</dbReference>
<organism evidence="2">
    <name type="scientific">Acinetobacter sp. A1-4-2</name>
    <dbReference type="NCBI Taxonomy" id="3156489"/>
    <lineage>
        <taxon>Bacteria</taxon>
        <taxon>Pseudomonadati</taxon>
        <taxon>Pseudomonadota</taxon>
        <taxon>Gammaproteobacteria</taxon>
        <taxon>Moraxellales</taxon>
        <taxon>Moraxellaceae</taxon>
        <taxon>Acinetobacter</taxon>
    </lineage>
</organism>
<accession>A0AAU7T235</accession>
<reference evidence="2" key="1">
    <citation type="submission" date="2024-06" db="EMBL/GenBank/DDBJ databases">
        <authorList>
            <person name="Song Z."/>
        </authorList>
    </citation>
    <scope>NUCLEOTIDE SEQUENCE</scope>
    <source>
        <strain evidence="2">A1-4-2</strain>
        <plasmid evidence="2">unnamed1</plasmid>
    </source>
</reference>
<protein>
    <submittedName>
        <fullName evidence="2">Fimbrial protein</fullName>
    </submittedName>
</protein>
<dbReference type="InterPro" id="IPR000259">
    <property type="entry name" value="Adhesion_dom_fimbrial"/>
</dbReference>
<feature type="domain" description="Fimbrial-type adhesion" evidence="1">
    <location>
        <begin position="270"/>
        <end position="480"/>
    </location>
</feature>
<dbReference type="EMBL" id="CP157982">
    <property type="protein sequence ID" value="XBU17250.1"/>
    <property type="molecule type" value="Genomic_DNA"/>
</dbReference>
<evidence type="ECO:0000259" key="1">
    <source>
        <dbReference type="Pfam" id="PF00419"/>
    </source>
</evidence>
<dbReference type="GO" id="GO:0007155">
    <property type="term" value="P:cell adhesion"/>
    <property type="evidence" value="ECO:0007669"/>
    <property type="project" value="InterPro"/>
</dbReference>